<proteinExistence type="predicted"/>
<comment type="caution">
    <text evidence="1">The sequence shown here is derived from an EMBL/GenBank/DDBJ whole genome shotgun (WGS) entry which is preliminary data.</text>
</comment>
<reference evidence="1 2" key="2">
    <citation type="submission" date="2023-11" db="EMBL/GenBank/DDBJ databases">
        <authorList>
            <person name="Lara A.C."/>
            <person name="Chronakova A."/>
        </authorList>
    </citation>
    <scope>NUCLEOTIDE SEQUENCE [LARGE SCALE GENOMIC DNA]</scope>
    <source>
        <strain evidence="1 2">BCCO 10_0061</strain>
    </source>
</reference>
<protein>
    <submittedName>
        <fullName evidence="1">Serine peptidase</fullName>
    </submittedName>
</protein>
<reference evidence="1 2" key="1">
    <citation type="submission" date="2023-11" db="EMBL/GenBank/DDBJ databases">
        <title>Lentzea sokolovensis, sp. nov., Lentzea kristufkii, sp. nov., and Lentzea miocenensis, sp. nov., rare actinobacteria from Sokolov Coal Basin, Miocene lacustrine sediment, Czech Republic.</title>
        <authorList>
            <person name="Lara A."/>
            <person name="Kotroba L."/>
            <person name="Nouioui I."/>
            <person name="Neumann-Schaal M."/>
            <person name="Mast Y."/>
            <person name="Chronakova A."/>
        </authorList>
    </citation>
    <scope>NUCLEOTIDE SEQUENCE [LARGE SCALE GENOMIC DNA]</scope>
    <source>
        <strain evidence="1 2">BCCO 10_0061</strain>
    </source>
</reference>
<dbReference type="Gene3D" id="3.40.50.1820">
    <property type="entry name" value="alpha/beta hydrolase"/>
    <property type="match status" value="1"/>
</dbReference>
<name>A0ABU4V567_9PSEU</name>
<keyword evidence="2" id="KW-1185">Reference proteome</keyword>
<accession>A0ABU4V567</accession>
<dbReference type="InterPro" id="IPR029058">
    <property type="entry name" value="AB_hydrolase_fold"/>
</dbReference>
<dbReference type="RefSeq" id="WP_319979006.1">
    <property type="nucleotide sequence ID" value="NZ_JAXAVU010000013.1"/>
</dbReference>
<organism evidence="1 2">
    <name type="scientific">Lentzea sokolovensis</name>
    <dbReference type="NCBI Taxonomy" id="3095429"/>
    <lineage>
        <taxon>Bacteria</taxon>
        <taxon>Bacillati</taxon>
        <taxon>Actinomycetota</taxon>
        <taxon>Actinomycetes</taxon>
        <taxon>Pseudonocardiales</taxon>
        <taxon>Pseudonocardiaceae</taxon>
        <taxon>Lentzea</taxon>
    </lineage>
</organism>
<dbReference type="SUPFAM" id="SSF53474">
    <property type="entry name" value="alpha/beta-Hydrolases"/>
    <property type="match status" value="1"/>
</dbReference>
<sequence length="286" mass="31350">MTTIVGVHGVGNYRPGETPEQAARSLSTVWSARLARHELGLRAVEIAYYADVLRAQGRQGSDDLSTLPDQAEQLVRLWLNELGLPPGTGQGWGTWPIRQALAWIAEQRKLSARLLELFVATFFREVAAYLREPAMREHARARVVRSLTARRPSVVIGHSLGSVVAYEALWACPEVPVDLFVTLGSPLALPHAVFHRLDPAPLDERGAKPPGVARWINLADPGDLVALPAGGISRRFDDVDGDEHDVVHAFDFHLVSNYLKCKKLGDELRSVGAPPDALTAEPGERF</sequence>
<evidence type="ECO:0000313" key="1">
    <source>
        <dbReference type="EMBL" id="MDX8146932.1"/>
    </source>
</evidence>
<gene>
    <name evidence="1" type="ORF">SK854_32790</name>
</gene>
<evidence type="ECO:0000313" key="2">
    <source>
        <dbReference type="Proteomes" id="UP001285352"/>
    </source>
</evidence>
<dbReference type="Proteomes" id="UP001285352">
    <property type="component" value="Unassembled WGS sequence"/>
</dbReference>
<dbReference type="EMBL" id="JAXAVU010000013">
    <property type="protein sequence ID" value="MDX8146932.1"/>
    <property type="molecule type" value="Genomic_DNA"/>
</dbReference>